<keyword evidence="7" id="KW-1185">Reference proteome</keyword>
<dbReference type="PANTHER" id="PTHR11715">
    <property type="entry name" value="GLYCINE CLEAVAGE SYSTEM H PROTEIN"/>
    <property type="match status" value="1"/>
</dbReference>
<proteinExistence type="inferred from homology"/>
<reference evidence="6 7" key="1">
    <citation type="submission" date="2020-02" db="EMBL/GenBank/DDBJ databases">
        <title>Out from the shadows clarifying the taxonomy of the family Cryomorphaceae and related taxa by utilizing the GTDB taxonomic framework.</title>
        <authorList>
            <person name="Bowman J.P."/>
        </authorList>
    </citation>
    <scope>NUCLEOTIDE SEQUENCE [LARGE SCALE GENOMIC DNA]</scope>
    <source>
        <strain evidence="6 7">QSSC 1-22</strain>
    </source>
</reference>
<evidence type="ECO:0000256" key="2">
    <source>
        <dbReference type="ARBA" id="ARBA00022823"/>
    </source>
</evidence>
<dbReference type="GO" id="GO:0005829">
    <property type="term" value="C:cytosol"/>
    <property type="evidence" value="ECO:0007669"/>
    <property type="project" value="TreeGrafter"/>
</dbReference>
<dbReference type="InterPro" id="IPR003016">
    <property type="entry name" value="2-oxoA_DH_lipoyl-BS"/>
</dbReference>
<dbReference type="InterPro" id="IPR002930">
    <property type="entry name" value="GCV_H"/>
</dbReference>
<feature type="modified residue" description="N6-lipoyllysine" evidence="3 4">
    <location>
        <position position="63"/>
    </location>
</feature>
<comment type="function">
    <text evidence="3">The glycine cleavage system catalyzes the degradation of glycine. The H protein shuttles the methylamine group of glycine from the P protein to the T protein.</text>
</comment>
<keyword evidence="2 3" id="KW-0450">Lipoyl</keyword>
<dbReference type="PANTHER" id="PTHR11715:SF3">
    <property type="entry name" value="GLYCINE CLEAVAGE SYSTEM H PROTEIN-RELATED"/>
    <property type="match status" value="1"/>
</dbReference>
<dbReference type="InterPro" id="IPR000089">
    <property type="entry name" value="Biotin_lipoyl"/>
</dbReference>
<dbReference type="PROSITE" id="PS00189">
    <property type="entry name" value="LIPOYL"/>
    <property type="match status" value="1"/>
</dbReference>
<dbReference type="InterPro" id="IPR011053">
    <property type="entry name" value="Single_hybrid_motif"/>
</dbReference>
<evidence type="ECO:0000259" key="5">
    <source>
        <dbReference type="PROSITE" id="PS50968"/>
    </source>
</evidence>
<dbReference type="RefSeq" id="WP_163286599.1">
    <property type="nucleotide sequence ID" value="NZ_JAAGVY010000042.1"/>
</dbReference>
<comment type="cofactor">
    <cofactor evidence="3">
        <name>(R)-lipoate</name>
        <dbReference type="ChEBI" id="CHEBI:83088"/>
    </cofactor>
    <text evidence="3">Binds 1 lipoyl cofactor covalently.</text>
</comment>
<dbReference type="GO" id="GO:0019464">
    <property type="term" value="P:glycine decarboxylation via glycine cleavage system"/>
    <property type="evidence" value="ECO:0007669"/>
    <property type="project" value="UniProtKB-UniRule"/>
</dbReference>
<protein>
    <recommendedName>
        <fullName evidence="3">Glycine cleavage system H protein</fullName>
    </recommendedName>
</protein>
<evidence type="ECO:0000313" key="6">
    <source>
        <dbReference type="EMBL" id="NEN25140.1"/>
    </source>
</evidence>
<dbReference type="Gene3D" id="2.40.50.100">
    <property type="match status" value="1"/>
</dbReference>
<dbReference type="PROSITE" id="PS50968">
    <property type="entry name" value="BIOTINYL_LIPOYL"/>
    <property type="match status" value="1"/>
</dbReference>
<dbReference type="NCBIfam" id="TIGR00527">
    <property type="entry name" value="gcvH"/>
    <property type="match status" value="1"/>
</dbReference>
<dbReference type="SUPFAM" id="SSF51230">
    <property type="entry name" value="Single hybrid motif"/>
    <property type="match status" value="1"/>
</dbReference>
<dbReference type="NCBIfam" id="NF002270">
    <property type="entry name" value="PRK01202.1"/>
    <property type="match status" value="1"/>
</dbReference>
<evidence type="ECO:0000256" key="1">
    <source>
        <dbReference type="ARBA" id="ARBA00009249"/>
    </source>
</evidence>
<name>A0A7K3WTY1_9FLAO</name>
<evidence type="ECO:0000256" key="4">
    <source>
        <dbReference type="PIRSR" id="PIRSR617453-50"/>
    </source>
</evidence>
<dbReference type="InterPro" id="IPR033753">
    <property type="entry name" value="GCV_H/Fam206"/>
</dbReference>
<comment type="similarity">
    <text evidence="1 3">Belongs to the GcvH family.</text>
</comment>
<accession>A0A7K3WTY1</accession>
<comment type="subunit">
    <text evidence="3">The glycine cleavage system is composed of four proteins: P, T, L and H.</text>
</comment>
<evidence type="ECO:0000313" key="7">
    <source>
        <dbReference type="Proteomes" id="UP000486602"/>
    </source>
</evidence>
<dbReference type="CDD" id="cd06848">
    <property type="entry name" value="GCS_H"/>
    <property type="match status" value="1"/>
</dbReference>
<comment type="caution">
    <text evidence="6">The sequence shown here is derived from an EMBL/GenBank/DDBJ whole genome shotgun (WGS) entry which is preliminary data.</text>
</comment>
<feature type="domain" description="Lipoyl-binding" evidence="5">
    <location>
        <begin position="22"/>
        <end position="104"/>
    </location>
</feature>
<dbReference type="AlphaFoldDB" id="A0A7K3WTY1"/>
<dbReference type="InterPro" id="IPR017453">
    <property type="entry name" value="GCV_H_sub"/>
</dbReference>
<gene>
    <name evidence="3 6" type="primary">gcvH</name>
    <name evidence="6" type="ORF">G3O08_16690</name>
</gene>
<dbReference type="Pfam" id="PF01597">
    <property type="entry name" value="GCV_H"/>
    <property type="match status" value="1"/>
</dbReference>
<dbReference type="GO" id="GO:0009249">
    <property type="term" value="P:protein lipoylation"/>
    <property type="evidence" value="ECO:0007669"/>
    <property type="project" value="TreeGrafter"/>
</dbReference>
<dbReference type="HAMAP" id="MF_00272">
    <property type="entry name" value="GcvH"/>
    <property type="match status" value="1"/>
</dbReference>
<sequence length="125" mass="13874">MNIPSDLKYTKDHEWVKVQGNTATIGITDFAQSELGDIVFVEIETTGEDLDAGEVFGTIEAVKTVSDLFMPFKGNVKEFNSELEASPEMVNEDPYGKGWMIKIEFEGDLDDSELLDAEAYKDLVG</sequence>
<evidence type="ECO:0000256" key="3">
    <source>
        <dbReference type="HAMAP-Rule" id="MF_00272"/>
    </source>
</evidence>
<dbReference type="Proteomes" id="UP000486602">
    <property type="component" value="Unassembled WGS sequence"/>
</dbReference>
<dbReference type="EMBL" id="JAAGVY010000042">
    <property type="protein sequence ID" value="NEN25140.1"/>
    <property type="molecule type" value="Genomic_DNA"/>
</dbReference>
<organism evidence="6 7">
    <name type="scientific">Cryomorpha ignava</name>
    <dbReference type="NCBI Taxonomy" id="101383"/>
    <lineage>
        <taxon>Bacteria</taxon>
        <taxon>Pseudomonadati</taxon>
        <taxon>Bacteroidota</taxon>
        <taxon>Flavobacteriia</taxon>
        <taxon>Flavobacteriales</taxon>
        <taxon>Cryomorphaceae</taxon>
        <taxon>Cryomorpha</taxon>
    </lineage>
</organism>
<dbReference type="GO" id="GO:0005960">
    <property type="term" value="C:glycine cleavage complex"/>
    <property type="evidence" value="ECO:0007669"/>
    <property type="project" value="InterPro"/>
</dbReference>